<dbReference type="CDD" id="cd12087">
    <property type="entry name" value="TM_EGFR-like"/>
    <property type="match status" value="1"/>
</dbReference>
<dbReference type="SMART" id="SM00409">
    <property type="entry name" value="IG"/>
    <property type="match status" value="2"/>
</dbReference>
<evidence type="ECO:0000256" key="1">
    <source>
        <dbReference type="ARBA" id="ARBA00004251"/>
    </source>
</evidence>
<evidence type="ECO:0000313" key="22">
    <source>
        <dbReference type="EMBL" id="KAJ8392938.1"/>
    </source>
</evidence>
<comment type="caution">
    <text evidence="22">The sequence shown here is derived from an EMBL/GenBank/DDBJ whole genome shotgun (WGS) entry which is preliminary data.</text>
</comment>
<evidence type="ECO:0000256" key="13">
    <source>
        <dbReference type="ARBA" id="ARBA00023180"/>
    </source>
</evidence>
<feature type="domain" description="Ig-like" evidence="21">
    <location>
        <begin position="151"/>
        <end position="242"/>
    </location>
</feature>
<evidence type="ECO:0000256" key="7">
    <source>
        <dbReference type="ARBA" id="ARBA00022737"/>
    </source>
</evidence>
<comment type="similarity">
    <text evidence="3">Belongs to the nectin family.</text>
</comment>
<dbReference type="Proteomes" id="UP001221898">
    <property type="component" value="Unassembled WGS sequence"/>
</dbReference>
<evidence type="ECO:0000256" key="5">
    <source>
        <dbReference type="ARBA" id="ARBA00022692"/>
    </source>
</evidence>
<feature type="domain" description="Ig-like" evidence="21">
    <location>
        <begin position="34"/>
        <end position="146"/>
    </location>
</feature>
<dbReference type="GO" id="GO:0007155">
    <property type="term" value="P:cell adhesion"/>
    <property type="evidence" value="ECO:0007669"/>
    <property type="project" value="UniProtKB-KW"/>
</dbReference>
<evidence type="ECO:0000256" key="19">
    <source>
        <dbReference type="SAM" id="Phobius"/>
    </source>
</evidence>
<keyword evidence="6 20" id="KW-0732">Signal</keyword>
<evidence type="ECO:0000256" key="4">
    <source>
        <dbReference type="ARBA" id="ARBA00022475"/>
    </source>
</evidence>
<keyword evidence="9" id="KW-0965">Cell junction</keyword>
<feature type="region of interest" description="Disordered" evidence="18">
    <location>
        <begin position="375"/>
        <end position="399"/>
    </location>
</feature>
<keyword evidence="7" id="KW-0677">Repeat</keyword>
<dbReference type="FunFam" id="2.60.40.10:FF:000298">
    <property type="entry name" value="Nectin cell adhesion molecule 3"/>
    <property type="match status" value="1"/>
</dbReference>
<dbReference type="InterPro" id="IPR013783">
    <property type="entry name" value="Ig-like_fold"/>
</dbReference>
<dbReference type="PANTHER" id="PTHR47387:SF1">
    <property type="entry name" value="NECTIN-2"/>
    <property type="match status" value="1"/>
</dbReference>
<evidence type="ECO:0000256" key="15">
    <source>
        <dbReference type="ARBA" id="ARBA00058274"/>
    </source>
</evidence>
<feature type="region of interest" description="Disordered" evidence="18">
    <location>
        <begin position="433"/>
        <end position="503"/>
    </location>
</feature>
<keyword evidence="12" id="KW-1015">Disulfide bond</keyword>
<evidence type="ECO:0000256" key="12">
    <source>
        <dbReference type="ARBA" id="ARBA00023157"/>
    </source>
</evidence>
<evidence type="ECO:0000256" key="11">
    <source>
        <dbReference type="ARBA" id="ARBA00023136"/>
    </source>
</evidence>
<comment type="subunit">
    <text evidence="16">Cis- and trans-homodimer. Can form trans-heterodimers.</text>
</comment>
<keyword evidence="8" id="KW-0130">Cell adhesion</keyword>
<feature type="chain" id="PRO_5041941423" description="Nectin cell adhesion molecule 3" evidence="20">
    <location>
        <begin position="35"/>
        <end position="503"/>
    </location>
</feature>
<keyword evidence="10 19" id="KW-1133">Transmembrane helix</keyword>
<keyword evidence="13" id="KW-0325">Glycoprotein</keyword>
<dbReference type="InterPro" id="IPR007110">
    <property type="entry name" value="Ig-like_dom"/>
</dbReference>
<proteinExistence type="inferred from homology"/>
<evidence type="ECO:0000256" key="3">
    <source>
        <dbReference type="ARBA" id="ARBA00007810"/>
    </source>
</evidence>
<dbReference type="PANTHER" id="PTHR47387">
    <property type="entry name" value="NECTIN-2"/>
    <property type="match status" value="1"/>
</dbReference>
<comment type="function">
    <text evidence="15">Cell adhesion molecule that promotes cell-cell contacts and plays important roles in the development of the nervous system. Acts by forming homophilic or heterophilic trans-dimers.</text>
</comment>
<evidence type="ECO:0000256" key="14">
    <source>
        <dbReference type="ARBA" id="ARBA00023319"/>
    </source>
</evidence>
<protein>
    <recommendedName>
        <fullName evidence="17">Nectin cell adhesion molecule 3</fullName>
    </recommendedName>
</protein>
<feature type="signal peptide" evidence="20">
    <location>
        <begin position="1"/>
        <end position="34"/>
    </location>
</feature>
<evidence type="ECO:0000313" key="23">
    <source>
        <dbReference type="Proteomes" id="UP001221898"/>
    </source>
</evidence>
<dbReference type="Pfam" id="PF07686">
    <property type="entry name" value="V-set"/>
    <property type="match status" value="1"/>
</dbReference>
<evidence type="ECO:0000256" key="2">
    <source>
        <dbReference type="ARBA" id="ARBA00004536"/>
    </source>
</evidence>
<dbReference type="Gene3D" id="2.60.40.10">
    <property type="entry name" value="Immunoglobulins"/>
    <property type="match status" value="3"/>
</dbReference>
<dbReference type="GO" id="GO:0005886">
    <property type="term" value="C:plasma membrane"/>
    <property type="evidence" value="ECO:0007669"/>
    <property type="project" value="UniProtKB-SubCell"/>
</dbReference>
<dbReference type="Pfam" id="PF13927">
    <property type="entry name" value="Ig_3"/>
    <property type="match status" value="1"/>
</dbReference>
<dbReference type="InterPro" id="IPR013106">
    <property type="entry name" value="Ig_V-set"/>
</dbReference>
<evidence type="ECO:0000256" key="6">
    <source>
        <dbReference type="ARBA" id="ARBA00022729"/>
    </source>
</evidence>
<keyword evidence="23" id="KW-1185">Reference proteome</keyword>
<evidence type="ECO:0000256" key="10">
    <source>
        <dbReference type="ARBA" id="ARBA00022989"/>
    </source>
</evidence>
<keyword evidence="5 19" id="KW-0812">Transmembrane</keyword>
<dbReference type="InterPro" id="IPR052659">
    <property type="entry name" value="Nectin/PVR"/>
</dbReference>
<dbReference type="AlphaFoldDB" id="A0AAD7WDP7"/>
<evidence type="ECO:0000259" key="21">
    <source>
        <dbReference type="PROSITE" id="PS50835"/>
    </source>
</evidence>
<dbReference type="Pfam" id="PF08205">
    <property type="entry name" value="C2-set_2"/>
    <property type="match status" value="1"/>
</dbReference>
<feature type="domain" description="Ig-like" evidence="21">
    <location>
        <begin position="249"/>
        <end position="333"/>
    </location>
</feature>
<keyword evidence="14" id="KW-0393">Immunoglobulin domain</keyword>
<sequence>MAKDMNARICLGFEIKSSGLLFAVLLLTIQGAASQKVKVEAEVVSYPGQTVNLRCNFVDQGEIQLTQVSWIWEPTDGIRDNIAVFHPQFEPNYPNSPLKGRVSFPNPSLENPSIVITDVKMTDEGKYICEYATYPSGNEQGTTSLIMLAKPKNTASSVTVTEGTKPVVVARCESANGRPAAKIKWVSVVNGQGTNTTKPGTDNTITVSSEYILVPTAADNGKDIGCVVSHRTLDKPQSIPLKLAVEYPPKVTVVGYDNNWFVGRTDVVLTCQATGNPVPTTINWKLLSGQMPDTVQIKGNKLTVLKVDEAVNTTFVCEVKNRLGIGKDQVTVVVRVKRLPMKGPTTGSIIGAILGVVLILALIATAVVLFRKHRKNRSNGDGPPNYKPPPPKKTGGSTEMLNAKRDSLTAAQPLNSAYYETNGEPVTNLDAYSDEEAGYNEEAPNPSDWEEPAHPAGNEAPDETLPIYEEPPSPDGYHGNEEEAEPTSHPSRGDSFVSPAMYV</sequence>
<reference evidence="22" key="1">
    <citation type="journal article" date="2023" name="Science">
        <title>Genome structures resolve the early diversification of teleost fishes.</title>
        <authorList>
            <person name="Parey E."/>
            <person name="Louis A."/>
            <person name="Montfort J."/>
            <person name="Bouchez O."/>
            <person name="Roques C."/>
            <person name="Iampietro C."/>
            <person name="Lluch J."/>
            <person name="Castinel A."/>
            <person name="Donnadieu C."/>
            <person name="Desvignes T."/>
            <person name="Floi Bucao C."/>
            <person name="Jouanno E."/>
            <person name="Wen M."/>
            <person name="Mejri S."/>
            <person name="Dirks R."/>
            <person name="Jansen H."/>
            <person name="Henkel C."/>
            <person name="Chen W.J."/>
            <person name="Zahm M."/>
            <person name="Cabau C."/>
            <person name="Klopp C."/>
            <person name="Thompson A.W."/>
            <person name="Robinson-Rechavi M."/>
            <person name="Braasch I."/>
            <person name="Lecointre G."/>
            <person name="Bobe J."/>
            <person name="Postlethwait J.H."/>
            <person name="Berthelot C."/>
            <person name="Roest Crollius H."/>
            <person name="Guiguen Y."/>
        </authorList>
    </citation>
    <scope>NUCLEOTIDE SEQUENCE</scope>
    <source>
        <strain evidence="22">NC1722</strain>
    </source>
</reference>
<keyword evidence="4" id="KW-1003">Cell membrane</keyword>
<evidence type="ECO:0000256" key="17">
    <source>
        <dbReference type="ARBA" id="ARBA00082570"/>
    </source>
</evidence>
<keyword evidence="11 19" id="KW-0472">Membrane</keyword>
<evidence type="ECO:0000256" key="20">
    <source>
        <dbReference type="SAM" id="SignalP"/>
    </source>
</evidence>
<feature type="transmembrane region" description="Helical" evidence="19">
    <location>
        <begin position="349"/>
        <end position="370"/>
    </location>
</feature>
<evidence type="ECO:0000256" key="9">
    <source>
        <dbReference type="ARBA" id="ARBA00022949"/>
    </source>
</evidence>
<dbReference type="InterPro" id="IPR036179">
    <property type="entry name" value="Ig-like_dom_sf"/>
</dbReference>
<evidence type="ECO:0000256" key="8">
    <source>
        <dbReference type="ARBA" id="ARBA00022889"/>
    </source>
</evidence>
<dbReference type="FunFam" id="2.60.40.10:FF:000304">
    <property type="entry name" value="Nectin cell adhesion molecule 1"/>
    <property type="match status" value="1"/>
</dbReference>
<dbReference type="EMBL" id="JAINUG010000142">
    <property type="protein sequence ID" value="KAJ8392938.1"/>
    <property type="molecule type" value="Genomic_DNA"/>
</dbReference>
<evidence type="ECO:0000256" key="18">
    <source>
        <dbReference type="SAM" id="MobiDB-lite"/>
    </source>
</evidence>
<dbReference type="GO" id="GO:0005912">
    <property type="term" value="C:adherens junction"/>
    <property type="evidence" value="ECO:0007669"/>
    <property type="project" value="UniProtKB-SubCell"/>
</dbReference>
<dbReference type="InterPro" id="IPR013162">
    <property type="entry name" value="CD80_C2-set"/>
</dbReference>
<organism evidence="22 23">
    <name type="scientific">Aldrovandia affinis</name>
    <dbReference type="NCBI Taxonomy" id="143900"/>
    <lineage>
        <taxon>Eukaryota</taxon>
        <taxon>Metazoa</taxon>
        <taxon>Chordata</taxon>
        <taxon>Craniata</taxon>
        <taxon>Vertebrata</taxon>
        <taxon>Euteleostomi</taxon>
        <taxon>Actinopterygii</taxon>
        <taxon>Neopterygii</taxon>
        <taxon>Teleostei</taxon>
        <taxon>Notacanthiformes</taxon>
        <taxon>Halosauridae</taxon>
        <taxon>Aldrovandia</taxon>
    </lineage>
</organism>
<gene>
    <name evidence="22" type="ORF">AAFF_G00071420</name>
</gene>
<evidence type="ECO:0000256" key="16">
    <source>
        <dbReference type="ARBA" id="ARBA00062858"/>
    </source>
</evidence>
<dbReference type="SUPFAM" id="SSF48726">
    <property type="entry name" value="Immunoglobulin"/>
    <property type="match status" value="3"/>
</dbReference>
<dbReference type="InterPro" id="IPR003599">
    <property type="entry name" value="Ig_sub"/>
</dbReference>
<name>A0AAD7WDP7_9TELE</name>
<dbReference type="PROSITE" id="PS50835">
    <property type="entry name" value="IG_LIKE"/>
    <property type="match status" value="3"/>
</dbReference>
<comment type="subcellular location">
    <subcellularLocation>
        <location evidence="2">Cell junction</location>
        <location evidence="2">Adherens junction</location>
    </subcellularLocation>
    <subcellularLocation>
        <location evidence="1">Cell membrane</location>
        <topology evidence="1">Single-pass type I membrane protein</topology>
    </subcellularLocation>
</comment>
<accession>A0AAD7WDP7</accession>